<dbReference type="CDD" id="cd00090">
    <property type="entry name" value="HTH_ARSR"/>
    <property type="match status" value="1"/>
</dbReference>
<dbReference type="SUPFAM" id="SSF55781">
    <property type="entry name" value="GAF domain-like"/>
    <property type="match status" value="1"/>
</dbReference>
<sequence length="248" mass="26484">MSVTVEKALQLIEALAGANGPVGVSQLGRDLQINKSTVYRLLDTLVRHGYARQEEDGARYALTVKLWEMGIGVVRGLSLPRAARPLLEQAAEETGETTMLAVVQGREALIIDKVDSRHPLQIFSPLGARLPIANSAMGRVLLAFQPEPVIDAAVEAFAPRTEFGIQTPAQLRKDLARIRAEGASQSCDEWQIGIAGAAAPIRDASGVVAGAFCITGPTARLCEDKLSALRTRCLEASRTISQLLGYAG</sequence>
<dbReference type="EMBL" id="JACTVA010000012">
    <property type="protein sequence ID" value="MBC9206994.1"/>
    <property type="molecule type" value="Genomic_DNA"/>
</dbReference>
<gene>
    <name evidence="6" type="ORF">IBL26_09130</name>
</gene>
<dbReference type="InterPro" id="IPR014757">
    <property type="entry name" value="Tscrpt_reg_IclR_C"/>
</dbReference>
<accession>A0ABR7RL13</accession>
<dbReference type="SUPFAM" id="SSF46785">
    <property type="entry name" value="Winged helix' DNA-binding domain"/>
    <property type="match status" value="1"/>
</dbReference>
<dbReference type="InterPro" id="IPR036388">
    <property type="entry name" value="WH-like_DNA-bd_sf"/>
</dbReference>
<protein>
    <submittedName>
        <fullName evidence="6">IclR family transcriptional regulator</fullName>
    </submittedName>
</protein>
<dbReference type="PROSITE" id="PS51077">
    <property type="entry name" value="HTH_ICLR"/>
    <property type="match status" value="1"/>
</dbReference>
<evidence type="ECO:0000256" key="2">
    <source>
        <dbReference type="ARBA" id="ARBA00023125"/>
    </source>
</evidence>
<proteinExistence type="predicted"/>
<dbReference type="PROSITE" id="PS51078">
    <property type="entry name" value="ICLR_ED"/>
    <property type="match status" value="1"/>
</dbReference>
<dbReference type="InterPro" id="IPR011991">
    <property type="entry name" value="ArsR-like_HTH"/>
</dbReference>
<evidence type="ECO:0000313" key="7">
    <source>
        <dbReference type="Proteomes" id="UP000626026"/>
    </source>
</evidence>
<keyword evidence="7" id="KW-1185">Reference proteome</keyword>
<dbReference type="InterPro" id="IPR005471">
    <property type="entry name" value="Tscrpt_reg_IclR_N"/>
</dbReference>
<dbReference type="InterPro" id="IPR036390">
    <property type="entry name" value="WH_DNA-bd_sf"/>
</dbReference>
<keyword evidence="3" id="KW-0804">Transcription</keyword>
<evidence type="ECO:0000313" key="6">
    <source>
        <dbReference type="EMBL" id="MBC9206994.1"/>
    </source>
</evidence>
<organism evidence="6 7">
    <name type="scientific">Teichococcus aerophilus</name>
    <dbReference type="NCBI Taxonomy" id="1224513"/>
    <lineage>
        <taxon>Bacteria</taxon>
        <taxon>Pseudomonadati</taxon>
        <taxon>Pseudomonadota</taxon>
        <taxon>Alphaproteobacteria</taxon>
        <taxon>Acetobacterales</taxon>
        <taxon>Roseomonadaceae</taxon>
        <taxon>Roseomonas</taxon>
    </lineage>
</organism>
<dbReference type="RefSeq" id="WP_187784167.1">
    <property type="nucleotide sequence ID" value="NZ_JACTVA010000012.1"/>
</dbReference>
<dbReference type="InterPro" id="IPR050707">
    <property type="entry name" value="HTH_MetabolicPath_Reg"/>
</dbReference>
<dbReference type="Proteomes" id="UP000626026">
    <property type="component" value="Unassembled WGS sequence"/>
</dbReference>
<dbReference type="Pfam" id="PF09339">
    <property type="entry name" value="HTH_IclR"/>
    <property type="match status" value="1"/>
</dbReference>
<evidence type="ECO:0000256" key="1">
    <source>
        <dbReference type="ARBA" id="ARBA00023015"/>
    </source>
</evidence>
<feature type="domain" description="IclR-ED" evidence="5">
    <location>
        <begin position="65"/>
        <end position="246"/>
    </location>
</feature>
<evidence type="ECO:0000259" key="5">
    <source>
        <dbReference type="PROSITE" id="PS51078"/>
    </source>
</evidence>
<reference evidence="6 7" key="1">
    <citation type="journal article" date="2013" name="Int. J. Syst. Evol. Microbiol.">
        <title>Roseomonas aerophila sp. nov., isolated from air.</title>
        <authorList>
            <person name="Kim S.J."/>
            <person name="Weon H.Y."/>
            <person name="Ahn J.H."/>
            <person name="Hong S.B."/>
            <person name="Seok S.J."/>
            <person name="Whang K.S."/>
            <person name="Kwon S.W."/>
        </authorList>
    </citation>
    <scope>NUCLEOTIDE SEQUENCE [LARGE SCALE GENOMIC DNA]</scope>
    <source>
        <strain evidence="6 7">NBRC 108923</strain>
    </source>
</reference>
<comment type="caution">
    <text evidence="6">The sequence shown here is derived from an EMBL/GenBank/DDBJ whole genome shotgun (WGS) entry which is preliminary data.</text>
</comment>
<evidence type="ECO:0000256" key="3">
    <source>
        <dbReference type="ARBA" id="ARBA00023163"/>
    </source>
</evidence>
<feature type="domain" description="HTH iclR-type" evidence="4">
    <location>
        <begin position="2"/>
        <end position="64"/>
    </location>
</feature>
<dbReference type="InterPro" id="IPR029016">
    <property type="entry name" value="GAF-like_dom_sf"/>
</dbReference>
<dbReference type="Gene3D" id="3.30.450.40">
    <property type="match status" value="1"/>
</dbReference>
<dbReference type="PANTHER" id="PTHR30136">
    <property type="entry name" value="HELIX-TURN-HELIX TRANSCRIPTIONAL REGULATOR, ICLR FAMILY"/>
    <property type="match status" value="1"/>
</dbReference>
<keyword evidence="1" id="KW-0805">Transcription regulation</keyword>
<dbReference type="PANTHER" id="PTHR30136:SF35">
    <property type="entry name" value="HTH-TYPE TRANSCRIPTIONAL REGULATOR RV1719"/>
    <property type="match status" value="1"/>
</dbReference>
<keyword evidence="2" id="KW-0238">DNA-binding</keyword>
<name>A0ABR7RL13_9PROT</name>
<dbReference type="SMART" id="SM00346">
    <property type="entry name" value="HTH_ICLR"/>
    <property type="match status" value="1"/>
</dbReference>
<dbReference type="Pfam" id="PF01614">
    <property type="entry name" value="IclR_C"/>
    <property type="match status" value="1"/>
</dbReference>
<dbReference type="Gene3D" id="1.10.10.10">
    <property type="entry name" value="Winged helix-like DNA-binding domain superfamily/Winged helix DNA-binding domain"/>
    <property type="match status" value="1"/>
</dbReference>
<evidence type="ECO:0000259" key="4">
    <source>
        <dbReference type="PROSITE" id="PS51077"/>
    </source>
</evidence>